<evidence type="ECO:0000256" key="3">
    <source>
        <dbReference type="ARBA" id="ARBA00022552"/>
    </source>
</evidence>
<evidence type="ECO:0000256" key="9">
    <source>
        <dbReference type="SAM" id="MobiDB-lite"/>
    </source>
</evidence>
<dbReference type="Gene3D" id="1.10.357.150">
    <property type="match status" value="1"/>
</dbReference>
<feature type="compositionally biased region" description="Acidic residues" evidence="9">
    <location>
        <begin position="507"/>
        <end position="517"/>
    </location>
</feature>
<evidence type="ECO:0000259" key="11">
    <source>
        <dbReference type="Pfam" id="PF22766"/>
    </source>
</evidence>
<dbReference type="PROSITE" id="PS50082">
    <property type="entry name" value="WD_REPEATS_2"/>
    <property type="match status" value="2"/>
</dbReference>
<keyword evidence="2" id="KW-0690">Ribosome biogenesis</keyword>
<evidence type="ECO:0000256" key="5">
    <source>
        <dbReference type="ARBA" id="ARBA00022737"/>
    </source>
</evidence>
<dbReference type="PANTHER" id="PTHR12205:SF0">
    <property type="entry name" value="CENTROMERE_KINETOCHORE PROTEIN ZW10 HOMOLOG"/>
    <property type="match status" value="1"/>
</dbReference>
<dbReference type="GO" id="GO:0006364">
    <property type="term" value="P:rRNA processing"/>
    <property type="evidence" value="ECO:0007669"/>
    <property type="project" value="UniProtKB-KW"/>
</dbReference>
<dbReference type="PROSITE" id="PS50294">
    <property type="entry name" value="WD_REPEATS_REGION"/>
    <property type="match status" value="2"/>
</dbReference>
<feature type="compositionally biased region" description="Basic and acidic residues" evidence="9">
    <location>
        <begin position="488"/>
        <end position="506"/>
    </location>
</feature>
<feature type="repeat" description="WD" evidence="7">
    <location>
        <begin position="1196"/>
        <end position="1238"/>
    </location>
</feature>
<dbReference type="Pfam" id="PF22766">
    <property type="entry name" value="ZW10_C2"/>
    <property type="match status" value="1"/>
</dbReference>
<dbReference type="GO" id="GO:1990423">
    <property type="term" value="C:RZZ complex"/>
    <property type="evidence" value="ECO:0007669"/>
    <property type="project" value="TreeGrafter"/>
</dbReference>
<protein>
    <submittedName>
        <fullName evidence="12">WD40 repeat-like protein</fullName>
    </submittedName>
</protein>
<dbReference type="PROSITE" id="PS00678">
    <property type="entry name" value="WD_REPEATS_1"/>
    <property type="match status" value="2"/>
</dbReference>
<feature type="domain" description="ZW10 C-terminal helical" evidence="11">
    <location>
        <begin position="711"/>
        <end position="858"/>
    </location>
</feature>
<dbReference type="PRINTS" id="PR00320">
    <property type="entry name" value="GPROTEINBRPT"/>
</dbReference>
<evidence type="ECO:0000313" key="12">
    <source>
        <dbReference type="EMBL" id="KAF2003469.1"/>
    </source>
</evidence>
<dbReference type="Gene3D" id="2.130.10.10">
    <property type="entry name" value="YVTN repeat-like/Quinoprotein amine dehydrogenase"/>
    <property type="match status" value="1"/>
</dbReference>
<sequence length="1296" mass="141876">MSSHISHQALGDAILESVEHGTFPQSEEVASAPVPAAALPKLLEVVGKAREDTKNEIRSLSRDAASDVDGWIAQARRLQNDIKRSQETAHEIVQQAESGKKLNAKVDDAASKVSFLYSEIAYNESLVHVVQQLQDISTLLESASDAAVHGNVMHALERLEDADAAFTRLGPFGNTRVVGVLRNKQKQLRDAVEENTKEHWNALIIVDPTERRITLKDEVQNTSKETAIGALTEEPGETAVKIDSVVEALTKLGLLDSVITKLSHSFDKIVISARLTATSDRIVSALIIEGDDIQIDGHLVDMSVKATLEDIQAIAEYLSTRLPPSIAVPLSARLVPIIGARLIHDWLLPAVPLSTDGVEDFQETLSLVLGLAEYFDELEWSGQERLREWVDKSAEIWLAKRKESAIVRVRVLCSKKVQEKKTVERVETQVVSKGDAVLGHEEEQEEDWGEAWGEDEEEKAKENEAPPQEDIEEEDMSAWGIEEEDSPEPAKEESEQSDKDEEHAEDWGADWGEDEDAQPTSVQPTPKSHANGKATATQKPPTEKEVTLRETYTVTTIPDSIIEIIMQVVSDVGTLNTPELVKSAIAPASGGLYAIPTLLLAMYRATAAIHYSKDVAGNMLIYNDCIRLSDRLRIFLQEQAEADKSSTLPQLLRPSVRLRLDDAIKSIEGFGKRAYGREMESQRTIIRDLLDGAQGFQSCTAAPFAAECDNAIAMAIDRISEVKRQWQNILSHSALLQSLGSLVSTALTKFITDIEDISDIAEDESKKLHSYCVSLSSLNTLFTTDDGQGEPRDMTSIYTPNWFKFQYLGEILDSSLADIRYFWTDGELKLEMGAEEVVDLILALFAESEYRRKAVADIRRGTLKRYALSSLVNNLLHTEKPIPFEFLINGQFLRTSIDEFLTQNGISAETTLNVEYTRALIPPLHVASFEHDDWVSAVDILSQTSPAGSWSGSGIASGQERILSASYDGLLRVWNLSGDILATSTPPNNSGRITSLKSAKWISDKKIVAAGLDNVVRVYKYDDDTRSITPSLELYNHNYSIENVAVHTLISRILTASADCTLSLFSSSAKENPVAPPTLLPNATAASNKRQKLSKPDKTIPSRGALSTFTGHTSPVSSVIFKPDDATVAYSASHDHTLKTWDLPTSTCVDTRTTGHSLLSLAALPKLNLLATGTSARHITLIDPRASATQIAVMTLRGHGNAVVSLDTNPSSDYGLVSGSHDGTTRIWDVRSVKTASGPLEGGKAGESVYVVEREGAAKARSSGEGVKVFGVRWEEEVGIVSVGEDKRVQINRGVG</sequence>
<dbReference type="Pfam" id="PF08154">
    <property type="entry name" value="NLE"/>
    <property type="match status" value="1"/>
</dbReference>
<feature type="domain" description="NLE" evidence="10">
    <location>
        <begin position="862"/>
        <end position="901"/>
    </location>
</feature>
<dbReference type="GO" id="GO:0007094">
    <property type="term" value="P:mitotic spindle assembly checkpoint signaling"/>
    <property type="evidence" value="ECO:0007669"/>
    <property type="project" value="TreeGrafter"/>
</dbReference>
<feature type="compositionally biased region" description="Acidic residues" evidence="9">
    <location>
        <begin position="442"/>
        <end position="457"/>
    </location>
</feature>
<keyword evidence="3" id="KW-0698">rRNA processing</keyword>
<feature type="non-terminal residue" evidence="12">
    <location>
        <position position="1296"/>
    </location>
</feature>
<name>A0A6A5WRR6_9PLEO</name>
<gene>
    <name evidence="12" type="ORF">P154DRAFT_460737</name>
</gene>
<evidence type="ECO:0000256" key="6">
    <source>
        <dbReference type="ARBA" id="ARBA00023242"/>
    </source>
</evidence>
<dbReference type="InterPro" id="IPR028599">
    <property type="entry name" value="WDR12/Ytm1"/>
</dbReference>
<dbReference type="HAMAP" id="MF_03029">
    <property type="entry name" value="WDR12"/>
    <property type="match status" value="1"/>
</dbReference>
<dbReference type="CDD" id="cd00200">
    <property type="entry name" value="WD40"/>
    <property type="match status" value="1"/>
</dbReference>
<feature type="compositionally biased region" description="Acidic residues" evidence="9">
    <location>
        <begin position="467"/>
        <end position="487"/>
    </location>
</feature>
<keyword evidence="6" id="KW-0539">Nucleus</keyword>
<evidence type="ECO:0000256" key="1">
    <source>
        <dbReference type="ARBA" id="ARBA00004604"/>
    </source>
</evidence>
<dbReference type="InterPro" id="IPR015943">
    <property type="entry name" value="WD40/YVTN_repeat-like_dom_sf"/>
</dbReference>
<keyword evidence="5" id="KW-0677">Repeat</keyword>
<evidence type="ECO:0000313" key="13">
    <source>
        <dbReference type="Proteomes" id="UP000799779"/>
    </source>
</evidence>
<dbReference type="GO" id="GO:0005737">
    <property type="term" value="C:cytoplasm"/>
    <property type="evidence" value="ECO:0007669"/>
    <property type="project" value="GOC"/>
</dbReference>
<dbReference type="GO" id="GO:0006888">
    <property type="term" value="P:endoplasmic reticulum to Golgi vesicle-mediated transport"/>
    <property type="evidence" value="ECO:0007669"/>
    <property type="project" value="TreeGrafter"/>
</dbReference>
<dbReference type="InterPro" id="IPR046362">
    <property type="entry name" value="Zw10/DSL1_C_sf"/>
</dbReference>
<dbReference type="InterPro" id="IPR055148">
    <property type="entry name" value="ZW10_C_2"/>
</dbReference>
<feature type="compositionally biased region" description="Polar residues" evidence="9">
    <location>
        <begin position="518"/>
        <end position="540"/>
    </location>
</feature>
<dbReference type="SUPFAM" id="SSF50978">
    <property type="entry name" value="WD40 repeat-like"/>
    <property type="match status" value="1"/>
</dbReference>
<proteinExistence type="inferred from homology"/>
<evidence type="ECO:0000256" key="8">
    <source>
        <dbReference type="SAM" id="Coils"/>
    </source>
</evidence>
<feature type="repeat" description="WD" evidence="7">
    <location>
        <begin position="1109"/>
        <end position="1151"/>
    </location>
</feature>
<dbReference type="EMBL" id="ML977572">
    <property type="protein sequence ID" value="KAF2003469.1"/>
    <property type="molecule type" value="Genomic_DNA"/>
</dbReference>
<keyword evidence="4 7" id="KW-0853">WD repeat</keyword>
<dbReference type="InterPro" id="IPR036322">
    <property type="entry name" value="WD40_repeat_dom_sf"/>
</dbReference>
<feature type="coiled-coil region" evidence="8">
    <location>
        <begin position="68"/>
        <end position="95"/>
    </location>
</feature>
<dbReference type="Pfam" id="PF00400">
    <property type="entry name" value="WD40"/>
    <property type="match status" value="3"/>
</dbReference>
<feature type="region of interest" description="Disordered" evidence="9">
    <location>
        <begin position="1070"/>
        <end position="1107"/>
    </location>
</feature>
<feature type="region of interest" description="Disordered" evidence="9">
    <location>
        <begin position="428"/>
        <end position="547"/>
    </location>
</feature>
<dbReference type="InterPro" id="IPR019775">
    <property type="entry name" value="WD40_repeat_CS"/>
</dbReference>
<dbReference type="GO" id="GO:0005730">
    <property type="term" value="C:nucleolus"/>
    <property type="evidence" value="ECO:0007669"/>
    <property type="project" value="UniProtKB-SubCell"/>
</dbReference>
<keyword evidence="8" id="KW-0175">Coiled coil</keyword>
<accession>A0A6A5WRR6</accession>
<evidence type="ECO:0000259" key="10">
    <source>
        <dbReference type="Pfam" id="PF08154"/>
    </source>
</evidence>
<organism evidence="12 13">
    <name type="scientific">Amniculicola lignicola CBS 123094</name>
    <dbReference type="NCBI Taxonomy" id="1392246"/>
    <lineage>
        <taxon>Eukaryota</taxon>
        <taxon>Fungi</taxon>
        <taxon>Dikarya</taxon>
        <taxon>Ascomycota</taxon>
        <taxon>Pezizomycotina</taxon>
        <taxon>Dothideomycetes</taxon>
        <taxon>Pleosporomycetidae</taxon>
        <taxon>Pleosporales</taxon>
        <taxon>Amniculicolaceae</taxon>
        <taxon>Amniculicola</taxon>
    </lineage>
</organism>
<dbReference type="InterPro" id="IPR020472">
    <property type="entry name" value="WD40_PAC1"/>
</dbReference>
<evidence type="ECO:0000256" key="7">
    <source>
        <dbReference type="PROSITE-ProRule" id="PRU00221"/>
    </source>
</evidence>
<dbReference type="PANTHER" id="PTHR12205">
    <property type="entry name" value="CENTROMERE/KINETOCHORE PROTEIN ZW10"/>
    <property type="match status" value="1"/>
</dbReference>
<dbReference type="InterPro" id="IPR012972">
    <property type="entry name" value="NLE"/>
</dbReference>
<dbReference type="Proteomes" id="UP000799779">
    <property type="component" value="Unassembled WGS sequence"/>
</dbReference>
<reference evidence="12" key="1">
    <citation type="journal article" date="2020" name="Stud. Mycol.">
        <title>101 Dothideomycetes genomes: a test case for predicting lifestyles and emergence of pathogens.</title>
        <authorList>
            <person name="Haridas S."/>
            <person name="Albert R."/>
            <person name="Binder M."/>
            <person name="Bloem J."/>
            <person name="Labutti K."/>
            <person name="Salamov A."/>
            <person name="Andreopoulos B."/>
            <person name="Baker S."/>
            <person name="Barry K."/>
            <person name="Bills G."/>
            <person name="Bluhm B."/>
            <person name="Cannon C."/>
            <person name="Castanera R."/>
            <person name="Culley D."/>
            <person name="Daum C."/>
            <person name="Ezra D."/>
            <person name="Gonzalez J."/>
            <person name="Henrissat B."/>
            <person name="Kuo A."/>
            <person name="Liang C."/>
            <person name="Lipzen A."/>
            <person name="Lutzoni F."/>
            <person name="Magnuson J."/>
            <person name="Mondo S."/>
            <person name="Nolan M."/>
            <person name="Ohm R."/>
            <person name="Pangilinan J."/>
            <person name="Park H.-J."/>
            <person name="Ramirez L."/>
            <person name="Alfaro M."/>
            <person name="Sun H."/>
            <person name="Tritt A."/>
            <person name="Yoshinaga Y."/>
            <person name="Zwiers L.-H."/>
            <person name="Turgeon B."/>
            <person name="Goodwin S."/>
            <person name="Spatafora J."/>
            <person name="Crous P."/>
            <person name="Grigoriev I."/>
        </authorList>
    </citation>
    <scope>NUCLEOTIDE SEQUENCE</scope>
    <source>
        <strain evidence="12">CBS 123094</strain>
    </source>
</reference>
<dbReference type="SMART" id="SM00320">
    <property type="entry name" value="WD40"/>
    <property type="match status" value="6"/>
</dbReference>
<evidence type="ECO:0000256" key="2">
    <source>
        <dbReference type="ARBA" id="ARBA00022517"/>
    </source>
</evidence>
<dbReference type="InterPro" id="IPR001680">
    <property type="entry name" value="WD40_rpt"/>
</dbReference>
<evidence type="ECO:0000256" key="4">
    <source>
        <dbReference type="ARBA" id="ARBA00022574"/>
    </source>
</evidence>
<dbReference type="OrthoDB" id="534815at2759"/>
<comment type="subcellular location">
    <subcellularLocation>
        <location evidence="1">Nucleus</location>
        <location evidence="1">Nucleolus</location>
    </subcellularLocation>
</comment>
<keyword evidence="13" id="KW-1185">Reference proteome</keyword>